<evidence type="ECO:0008006" key="4">
    <source>
        <dbReference type="Google" id="ProtNLM"/>
    </source>
</evidence>
<keyword evidence="1" id="KW-1133">Transmembrane helix</keyword>
<feature type="transmembrane region" description="Helical" evidence="1">
    <location>
        <begin position="83"/>
        <end position="103"/>
    </location>
</feature>
<feature type="transmembrane region" description="Helical" evidence="1">
    <location>
        <begin position="24"/>
        <end position="46"/>
    </location>
</feature>
<protein>
    <recommendedName>
        <fullName evidence="4">DUF2567 domain-containing protein</fullName>
    </recommendedName>
</protein>
<evidence type="ECO:0000256" key="1">
    <source>
        <dbReference type="SAM" id="Phobius"/>
    </source>
</evidence>
<gene>
    <name evidence="2" type="ORF">AXK61_04270</name>
</gene>
<proteinExistence type="predicted"/>
<evidence type="ECO:0000313" key="3">
    <source>
        <dbReference type="Proteomes" id="UP000070409"/>
    </source>
</evidence>
<organism evidence="2 3">
    <name type="scientific">Tsukamurella pseudospumae</name>
    <dbReference type="NCBI Taxonomy" id="239498"/>
    <lineage>
        <taxon>Bacteria</taxon>
        <taxon>Bacillati</taxon>
        <taxon>Actinomycetota</taxon>
        <taxon>Actinomycetes</taxon>
        <taxon>Mycobacteriales</taxon>
        <taxon>Tsukamurellaceae</taxon>
        <taxon>Tsukamurella</taxon>
    </lineage>
</organism>
<comment type="caution">
    <text evidence="2">The sequence shown here is derived from an EMBL/GenBank/DDBJ whole genome shotgun (WGS) entry which is preliminary data.</text>
</comment>
<feature type="transmembrane region" description="Helical" evidence="1">
    <location>
        <begin position="115"/>
        <end position="140"/>
    </location>
</feature>
<keyword evidence="1" id="KW-0812">Transmembrane</keyword>
<keyword evidence="1" id="KW-0472">Membrane</keyword>
<feature type="transmembrane region" description="Helical" evidence="1">
    <location>
        <begin position="160"/>
        <end position="178"/>
    </location>
</feature>
<dbReference type="RefSeq" id="WP_068746237.1">
    <property type="nucleotide sequence ID" value="NZ_LSRE01000023.1"/>
</dbReference>
<sequence>MPDLSVVLREAFPLGAAGPTVRRWWPLVLTALVAGFTVWAATVPWFGLTVGRVGVPVGFTGTGRTVDTGDHGIGASTDGVLPWGYATAGLAVVALILVVVASVRPTFAARGRAIASGLFGLAAVLSILLWIFPAMMLSGLDDLTGGKEGGDPLFFPPRAGLVWTIVLTSVAATLLFMGRRNRPLSEARTAPR</sequence>
<name>A0A137ZCG1_9ACTN</name>
<reference evidence="2 3" key="1">
    <citation type="submission" date="2016-02" db="EMBL/GenBank/DDBJ databases">
        <authorList>
            <person name="Teng J.L."/>
            <person name="Tang Y."/>
            <person name="Huang Y."/>
            <person name="Guo F."/>
            <person name="Wei W."/>
            <person name="Chen J.H."/>
            <person name="Wong S.Y."/>
            <person name="Lau S.K."/>
            <person name="Woo P.C."/>
        </authorList>
    </citation>
    <scope>NUCLEOTIDE SEQUENCE [LARGE SCALE GENOMIC DNA]</scope>
    <source>
        <strain evidence="2 3">JCM 13375</strain>
    </source>
</reference>
<accession>A0A137ZCG1</accession>
<dbReference type="EMBL" id="LSRE01000023">
    <property type="protein sequence ID" value="KXO95878.1"/>
    <property type="molecule type" value="Genomic_DNA"/>
</dbReference>
<dbReference type="Proteomes" id="UP000070409">
    <property type="component" value="Unassembled WGS sequence"/>
</dbReference>
<keyword evidence="3" id="KW-1185">Reference proteome</keyword>
<evidence type="ECO:0000313" key="2">
    <source>
        <dbReference type="EMBL" id="KXO95878.1"/>
    </source>
</evidence>